<dbReference type="PANTHER" id="PTHR11014">
    <property type="entry name" value="PEPTIDASE M20 FAMILY MEMBER"/>
    <property type="match status" value="1"/>
</dbReference>
<dbReference type="GO" id="GO:0050118">
    <property type="term" value="F:N-acetyldiaminopimelate deacetylase activity"/>
    <property type="evidence" value="ECO:0007669"/>
    <property type="project" value="UniProtKB-ARBA"/>
</dbReference>
<feature type="domain" description="Peptidase M20 dimerisation" evidence="3">
    <location>
        <begin position="217"/>
        <end position="312"/>
    </location>
</feature>
<dbReference type="Pfam" id="PF07687">
    <property type="entry name" value="M20_dimer"/>
    <property type="match status" value="1"/>
</dbReference>
<organism evidence="4 5">
    <name type="scientific">Pseudomonas fluorescens</name>
    <dbReference type="NCBI Taxonomy" id="294"/>
    <lineage>
        <taxon>Bacteria</taxon>
        <taxon>Pseudomonadati</taxon>
        <taxon>Pseudomonadota</taxon>
        <taxon>Gammaproteobacteria</taxon>
        <taxon>Pseudomonadales</taxon>
        <taxon>Pseudomonadaceae</taxon>
        <taxon>Pseudomonas</taxon>
    </lineage>
</organism>
<accession>A0A5E7B253</accession>
<keyword evidence="2" id="KW-0479">Metal-binding</keyword>
<dbReference type="GO" id="GO:0046872">
    <property type="term" value="F:metal ion binding"/>
    <property type="evidence" value="ECO:0007669"/>
    <property type="project" value="UniProtKB-KW"/>
</dbReference>
<dbReference type="GO" id="GO:0019877">
    <property type="term" value="P:diaminopimelate biosynthetic process"/>
    <property type="evidence" value="ECO:0007669"/>
    <property type="project" value="UniProtKB-ARBA"/>
</dbReference>
<comment type="cofactor">
    <cofactor evidence="2">
        <name>Mn(2+)</name>
        <dbReference type="ChEBI" id="CHEBI:29035"/>
    </cofactor>
    <text evidence="2">The Mn(2+) ion enhances activity.</text>
</comment>
<evidence type="ECO:0000313" key="4">
    <source>
        <dbReference type="EMBL" id="VVN81221.1"/>
    </source>
</evidence>
<dbReference type="FunFam" id="3.30.70.360:FF:000001">
    <property type="entry name" value="N-acetyldiaminopimelate deacetylase"/>
    <property type="match status" value="1"/>
</dbReference>
<dbReference type="InterPro" id="IPR036264">
    <property type="entry name" value="Bact_exopeptidase_dim_dom"/>
</dbReference>
<dbReference type="AlphaFoldDB" id="A0A5E7B253"/>
<dbReference type="PIRSF" id="PIRSF005962">
    <property type="entry name" value="Pept_M20D_amidohydro"/>
    <property type="match status" value="1"/>
</dbReference>
<protein>
    <submittedName>
        <fullName evidence="4">Hippurate hydrolase</fullName>
        <ecNumber evidence="4">3.5.1.32</ecNumber>
    </submittedName>
</protein>
<dbReference type="PANTHER" id="PTHR11014:SF63">
    <property type="entry name" value="METALLOPEPTIDASE, PUTATIVE (AFU_ORTHOLOGUE AFUA_6G09600)-RELATED"/>
    <property type="match status" value="1"/>
</dbReference>
<evidence type="ECO:0000259" key="3">
    <source>
        <dbReference type="Pfam" id="PF07687"/>
    </source>
</evidence>
<dbReference type="GO" id="GO:0047980">
    <property type="term" value="F:hippurate hydrolase activity"/>
    <property type="evidence" value="ECO:0007669"/>
    <property type="project" value="UniProtKB-EC"/>
</dbReference>
<dbReference type="SUPFAM" id="SSF55031">
    <property type="entry name" value="Bacterial exopeptidase dimerisation domain"/>
    <property type="match status" value="1"/>
</dbReference>
<gene>
    <name evidence="4" type="primary">hipO_1</name>
    <name evidence="4" type="ORF">PS710_01135</name>
</gene>
<dbReference type="Gene3D" id="3.30.70.360">
    <property type="match status" value="1"/>
</dbReference>
<dbReference type="Pfam" id="PF01546">
    <property type="entry name" value="Peptidase_M20"/>
    <property type="match status" value="1"/>
</dbReference>
<evidence type="ECO:0000313" key="5">
    <source>
        <dbReference type="Proteomes" id="UP000381093"/>
    </source>
</evidence>
<proteinExistence type="predicted"/>
<dbReference type="CDD" id="cd05666">
    <property type="entry name" value="M20_Acy1-like"/>
    <property type="match status" value="1"/>
</dbReference>
<evidence type="ECO:0000256" key="2">
    <source>
        <dbReference type="PIRSR" id="PIRSR005962-1"/>
    </source>
</evidence>
<feature type="binding site" evidence="2">
    <location>
        <position position="133"/>
    </location>
    <ligand>
        <name>Mn(2+)</name>
        <dbReference type="ChEBI" id="CHEBI:29035"/>
        <label>2</label>
    </ligand>
</feature>
<dbReference type="Proteomes" id="UP000381093">
    <property type="component" value="Unassembled WGS sequence"/>
</dbReference>
<dbReference type="InterPro" id="IPR017439">
    <property type="entry name" value="Amidohydrolase"/>
</dbReference>
<dbReference type="EMBL" id="CABVHW010000002">
    <property type="protein sequence ID" value="VVN81221.1"/>
    <property type="molecule type" value="Genomic_DNA"/>
</dbReference>
<dbReference type="EC" id="3.5.1.32" evidence="4"/>
<feature type="binding site" evidence="2">
    <location>
        <position position="192"/>
    </location>
    <ligand>
        <name>Mn(2+)</name>
        <dbReference type="ChEBI" id="CHEBI:29035"/>
        <label>2</label>
    </ligand>
</feature>
<dbReference type="SUPFAM" id="SSF53187">
    <property type="entry name" value="Zn-dependent exopeptidases"/>
    <property type="match status" value="1"/>
</dbReference>
<keyword evidence="2" id="KW-0464">Manganese</keyword>
<evidence type="ECO:0000256" key="1">
    <source>
        <dbReference type="ARBA" id="ARBA00022801"/>
    </source>
</evidence>
<feature type="binding site" evidence="2">
    <location>
        <position position="166"/>
    </location>
    <ligand>
        <name>Mn(2+)</name>
        <dbReference type="ChEBI" id="CHEBI:29035"/>
        <label>2</label>
    </ligand>
</feature>
<dbReference type="Gene3D" id="3.40.630.10">
    <property type="entry name" value="Zn peptidases"/>
    <property type="match status" value="1"/>
</dbReference>
<dbReference type="InterPro" id="IPR011650">
    <property type="entry name" value="Peptidase_M20_dimer"/>
</dbReference>
<reference evidence="4 5" key="1">
    <citation type="submission" date="2019-09" db="EMBL/GenBank/DDBJ databases">
        <authorList>
            <person name="Chandra G."/>
            <person name="Truman W A."/>
        </authorList>
    </citation>
    <scope>NUCLEOTIDE SEQUENCE [LARGE SCALE GENOMIC DNA]</scope>
    <source>
        <strain evidence="4">PS710</strain>
    </source>
</reference>
<feature type="binding site" evidence="2">
    <location>
        <position position="131"/>
    </location>
    <ligand>
        <name>Mn(2+)</name>
        <dbReference type="ChEBI" id="CHEBI:29035"/>
        <label>2</label>
    </ligand>
</feature>
<name>A0A5E7B253_PSEFL</name>
<dbReference type="InterPro" id="IPR002933">
    <property type="entry name" value="Peptidase_M20"/>
</dbReference>
<feature type="binding site" evidence="2">
    <location>
        <position position="393"/>
    </location>
    <ligand>
        <name>Mn(2+)</name>
        <dbReference type="ChEBI" id="CHEBI:29035"/>
        <label>2</label>
    </ligand>
</feature>
<dbReference type="RefSeq" id="WP_224794229.1">
    <property type="nucleotide sequence ID" value="NZ_CABVHW010000002.1"/>
</dbReference>
<sequence length="423" mass="45273">MAVDEYDLMTALESLGHINVRKGCQEMPQKIIDQIRSQAADYEALRRDLHAHPELGFDEHRTVEVICAALDHLSIPYQTGIGRTGIVGVIPGRATSSGRAIGLRADMDALPVRECTELDYASTREGRMHACGHDGHVTMLLAAADYLQKTRDYDGTVYLIFQPGEEGYNGGLEMVNDGLFERFPIEQVYALHNWPTLPLGTIAVPIGAVMAASDIITIKIQGRGGHGGVAPQYTVDPVLIAGAIISAVHSIVGRNLNPLDTGVISLCGISGGSLEAFNVIPDEVVISGTVRSLRAEVQETIESRLREIVEGVARSFGGSATLEYRKGVPATINSEAEALLARQAAIDVVGVEHVVQQPVPSLGGEDFSFMLAERPGAYIHLGTGDGKHCHGLHSAYYDFNDAATPIGSALLARIAELSMPLHA</sequence>
<keyword evidence="1 4" id="KW-0378">Hydrolase</keyword>
<dbReference type="NCBIfam" id="TIGR01891">
    <property type="entry name" value="amidohydrolases"/>
    <property type="match status" value="1"/>
</dbReference>